<gene>
    <name evidence="1" type="ORF">B0H66DRAFT_544724</name>
</gene>
<dbReference type="SUPFAM" id="SSF54427">
    <property type="entry name" value="NTF2-like"/>
    <property type="match status" value="1"/>
</dbReference>
<dbReference type="PANTHER" id="PTHR34213">
    <property type="entry name" value="NUCLEAR TRANSPORT FACTOR 2 (NTF2) FAMILY PROTEIN"/>
    <property type="match status" value="1"/>
</dbReference>
<accession>A0AAE0MGD5</accession>
<sequence length="230" mass="24742">MSSAISSVLAATRILPSSSKRIMTVAAAASSGTPSATAKMQTQANQSSSDSFESIGVKNTNINVASGVNLSSHQELLVGSILDLFEGNPTLKHLSLWSPTATFADNLTVAEGFDRYAAQWYGLPTVFKPISIQSHKVVSAGNPIEIDLRNKYTLKGIKTEQEIASKVKIFVDSASGKISRVEDRWNDKLPGGAISQAFRKLNAVTVPTMVKVPKTEEEDMKMKAELKGQK</sequence>
<dbReference type="Proteomes" id="UP001283341">
    <property type="component" value="Unassembled WGS sequence"/>
</dbReference>
<protein>
    <submittedName>
        <fullName evidence="1">Uncharacterized protein</fullName>
    </submittedName>
</protein>
<evidence type="ECO:0000313" key="2">
    <source>
        <dbReference type="Proteomes" id="UP001283341"/>
    </source>
</evidence>
<dbReference type="AlphaFoldDB" id="A0AAE0MGD5"/>
<evidence type="ECO:0000313" key="1">
    <source>
        <dbReference type="EMBL" id="KAK3330738.1"/>
    </source>
</evidence>
<name>A0AAE0MGD5_9PEZI</name>
<comment type="caution">
    <text evidence="1">The sequence shown here is derived from an EMBL/GenBank/DDBJ whole genome shotgun (WGS) entry which is preliminary data.</text>
</comment>
<dbReference type="InterPro" id="IPR032710">
    <property type="entry name" value="NTF2-like_dom_sf"/>
</dbReference>
<dbReference type="EMBL" id="JAUEDM010000001">
    <property type="protein sequence ID" value="KAK3330738.1"/>
    <property type="molecule type" value="Genomic_DNA"/>
</dbReference>
<reference evidence="1" key="2">
    <citation type="submission" date="2023-06" db="EMBL/GenBank/DDBJ databases">
        <authorList>
            <consortium name="Lawrence Berkeley National Laboratory"/>
            <person name="Haridas S."/>
            <person name="Hensen N."/>
            <person name="Bonometti L."/>
            <person name="Westerberg I."/>
            <person name="Brannstrom I.O."/>
            <person name="Guillou S."/>
            <person name="Cros-Aarteil S."/>
            <person name="Calhoun S."/>
            <person name="Kuo A."/>
            <person name="Mondo S."/>
            <person name="Pangilinan J."/>
            <person name="Riley R."/>
            <person name="Labutti K."/>
            <person name="Andreopoulos B."/>
            <person name="Lipzen A."/>
            <person name="Chen C."/>
            <person name="Yanf M."/>
            <person name="Daum C."/>
            <person name="Ng V."/>
            <person name="Clum A."/>
            <person name="Steindorff A."/>
            <person name="Ohm R."/>
            <person name="Martin F."/>
            <person name="Silar P."/>
            <person name="Natvig D."/>
            <person name="Lalanne C."/>
            <person name="Gautier V."/>
            <person name="Ament-Velasquez S.L."/>
            <person name="Kruys A."/>
            <person name="Hutchinson M.I."/>
            <person name="Powell A.J."/>
            <person name="Barry K."/>
            <person name="Miller A.N."/>
            <person name="Grigoriev I.V."/>
            <person name="Debuchy R."/>
            <person name="Gladieux P."/>
            <person name="Thoren M.H."/>
            <person name="Johannesson H."/>
        </authorList>
    </citation>
    <scope>NUCLEOTIDE SEQUENCE</scope>
    <source>
        <strain evidence="1">CBS 118394</strain>
    </source>
</reference>
<proteinExistence type="predicted"/>
<reference evidence="1" key="1">
    <citation type="journal article" date="2023" name="Mol. Phylogenet. Evol.">
        <title>Genome-scale phylogeny and comparative genomics of the fungal order Sordariales.</title>
        <authorList>
            <person name="Hensen N."/>
            <person name="Bonometti L."/>
            <person name="Westerberg I."/>
            <person name="Brannstrom I.O."/>
            <person name="Guillou S."/>
            <person name="Cros-Aarteil S."/>
            <person name="Calhoun S."/>
            <person name="Haridas S."/>
            <person name="Kuo A."/>
            <person name="Mondo S."/>
            <person name="Pangilinan J."/>
            <person name="Riley R."/>
            <person name="LaButti K."/>
            <person name="Andreopoulos B."/>
            <person name="Lipzen A."/>
            <person name="Chen C."/>
            <person name="Yan M."/>
            <person name="Daum C."/>
            <person name="Ng V."/>
            <person name="Clum A."/>
            <person name="Steindorff A."/>
            <person name="Ohm R.A."/>
            <person name="Martin F."/>
            <person name="Silar P."/>
            <person name="Natvig D.O."/>
            <person name="Lalanne C."/>
            <person name="Gautier V."/>
            <person name="Ament-Velasquez S.L."/>
            <person name="Kruys A."/>
            <person name="Hutchinson M.I."/>
            <person name="Powell A.J."/>
            <person name="Barry K."/>
            <person name="Miller A.N."/>
            <person name="Grigoriev I.V."/>
            <person name="Debuchy R."/>
            <person name="Gladieux P."/>
            <person name="Hiltunen Thoren M."/>
            <person name="Johannesson H."/>
        </authorList>
    </citation>
    <scope>NUCLEOTIDE SEQUENCE</scope>
    <source>
        <strain evidence="1">CBS 118394</strain>
    </source>
</reference>
<keyword evidence="2" id="KW-1185">Reference proteome</keyword>
<organism evidence="1 2">
    <name type="scientific">Apodospora peruviana</name>
    <dbReference type="NCBI Taxonomy" id="516989"/>
    <lineage>
        <taxon>Eukaryota</taxon>
        <taxon>Fungi</taxon>
        <taxon>Dikarya</taxon>
        <taxon>Ascomycota</taxon>
        <taxon>Pezizomycotina</taxon>
        <taxon>Sordariomycetes</taxon>
        <taxon>Sordariomycetidae</taxon>
        <taxon>Sordariales</taxon>
        <taxon>Lasiosphaeriaceae</taxon>
        <taxon>Apodospora</taxon>
    </lineage>
</organism>
<dbReference type="PANTHER" id="PTHR34213:SF2">
    <property type="entry name" value="NUCLEAR TRANSPORT FACTOR 2 (NTF2) FAMILY PROTEIN"/>
    <property type="match status" value="1"/>
</dbReference>